<feature type="domain" description="SRS" evidence="3">
    <location>
        <begin position="196"/>
        <end position="292"/>
    </location>
</feature>
<dbReference type="Gene3D" id="2.60.40.1320">
    <property type="entry name" value="SRS domain"/>
    <property type="match status" value="2"/>
</dbReference>
<dbReference type="VEuPathDB" id="ToxoDB:CSUI_003596"/>
<dbReference type="GeneID" id="94427003"/>
<feature type="region of interest" description="Disordered" evidence="1">
    <location>
        <begin position="44"/>
        <end position="66"/>
    </location>
</feature>
<evidence type="ECO:0000256" key="1">
    <source>
        <dbReference type="SAM" id="MobiDB-lite"/>
    </source>
</evidence>
<accession>A0A2C6L1W9</accession>
<keyword evidence="5" id="KW-1185">Reference proteome</keyword>
<sequence length="321" mass="33932">MGHLLFSGAFVVAVSFATSLVTSAGRPQPQSLDFVERGPVLFLQGPRESAGTPTRESGEGLVSGQGMTPRRLQQAAGAVCTGTGENEQKELMIDEYTLEGTFECGSAQTTLSPAYVPNLATAHDTIECKATQALSTLFKNKGGEVQKLTGYTISLKDMPTDRDGKAYYKCTDNTNNCFVTVKLPPQPGPNVCTLSKTITLSVDQPGQTVEFKCPSSIGPLSVATGHGCMAREEVKTLLPGVDFKNSNTDKSYSLTIPTLPASQQTLCLECDYATPTHYEVGRSPNCLIKIAVKSDESASGATSATTALSWIVLSAVLASTV</sequence>
<dbReference type="SUPFAM" id="SSF74877">
    <property type="entry name" value="Major surface antigen p30, SAG1"/>
    <property type="match status" value="1"/>
</dbReference>
<dbReference type="EMBL" id="MIGC01001631">
    <property type="protein sequence ID" value="PHJ22559.1"/>
    <property type="molecule type" value="Genomic_DNA"/>
</dbReference>
<comment type="caution">
    <text evidence="4">The sequence shown here is derived from an EMBL/GenBank/DDBJ whole genome shotgun (WGS) entry which is preliminary data.</text>
</comment>
<reference evidence="4 5" key="1">
    <citation type="journal article" date="2017" name="Int. J. Parasitol.">
        <title>The genome of the protozoan parasite Cystoisospora suis and a reverse vaccinology approach to identify vaccine candidates.</title>
        <authorList>
            <person name="Palmieri N."/>
            <person name="Shrestha A."/>
            <person name="Ruttkowski B."/>
            <person name="Beck T."/>
            <person name="Vogl C."/>
            <person name="Tomley F."/>
            <person name="Blake D.P."/>
            <person name="Joachim A."/>
        </authorList>
    </citation>
    <scope>NUCLEOTIDE SEQUENCE [LARGE SCALE GENOMIC DNA]</scope>
    <source>
        <strain evidence="4 5">Wien I</strain>
    </source>
</reference>
<keyword evidence="2" id="KW-0732">Signal</keyword>
<evidence type="ECO:0000313" key="5">
    <source>
        <dbReference type="Proteomes" id="UP000221165"/>
    </source>
</evidence>
<dbReference type="AlphaFoldDB" id="A0A2C6L1W9"/>
<dbReference type="InterPro" id="IPR007226">
    <property type="entry name" value="SRS_dom"/>
</dbReference>
<evidence type="ECO:0000256" key="2">
    <source>
        <dbReference type="SAM" id="SignalP"/>
    </source>
</evidence>
<evidence type="ECO:0000259" key="3">
    <source>
        <dbReference type="Pfam" id="PF04092"/>
    </source>
</evidence>
<dbReference type="RefSeq" id="XP_067924236.1">
    <property type="nucleotide sequence ID" value="XM_068063792.1"/>
</dbReference>
<dbReference type="Pfam" id="PF04092">
    <property type="entry name" value="SAG"/>
    <property type="match status" value="2"/>
</dbReference>
<name>A0A2C6L1W9_9APIC</name>
<dbReference type="GO" id="GO:0016020">
    <property type="term" value="C:membrane"/>
    <property type="evidence" value="ECO:0007669"/>
    <property type="project" value="InterPro"/>
</dbReference>
<gene>
    <name evidence="4" type="ORF">CSUI_003596</name>
</gene>
<proteinExistence type="predicted"/>
<feature type="signal peptide" evidence="2">
    <location>
        <begin position="1"/>
        <end position="24"/>
    </location>
</feature>
<feature type="domain" description="SRS" evidence="3">
    <location>
        <begin position="84"/>
        <end position="182"/>
    </location>
</feature>
<dbReference type="Proteomes" id="UP000221165">
    <property type="component" value="Unassembled WGS sequence"/>
</dbReference>
<organism evidence="4 5">
    <name type="scientific">Cystoisospora suis</name>
    <dbReference type="NCBI Taxonomy" id="483139"/>
    <lineage>
        <taxon>Eukaryota</taxon>
        <taxon>Sar</taxon>
        <taxon>Alveolata</taxon>
        <taxon>Apicomplexa</taxon>
        <taxon>Conoidasida</taxon>
        <taxon>Coccidia</taxon>
        <taxon>Eucoccidiorida</taxon>
        <taxon>Eimeriorina</taxon>
        <taxon>Sarcocystidae</taxon>
        <taxon>Cystoisospora</taxon>
    </lineage>
</organism>
<protein>
    <recommendedName>
        <fullName evidence="3">SRS domain-containing protein</fullName>
    </recommendedName>
</protein>
<dbReference type="InterPro" id="IPR036755">
    <property type="entry name" value="SRS_dom_sf"/>
</dbReference>
<evidence type="ECO:0000313" key="4">
    <source>
        <dbReference type="EMBL" id="PHJ22559.1"/>
    </source>
</evidence>
<feature type="chain" id="PRO_5013084237" description="SRS domain-containing protein" evidence="2">
    <location>
        <begin position="25"/>
        <end position="321"/>
    </location>
</feature>